<sequence length="140" mass="15874">MAHWALRRREVTMGMGGKIIGEYAKGKVDKLLTPEAAENTSRHRIMHFLETMEAAVLEANCEVIGREIPHLNQESFLRMAVRVAELRADYIRAGMKVAEARHPNTAAIDELARVRRAYEEVLAVFEAAERVIERGYVKLS</sequence>
<protein>
    <submittedName>
        <fullName evidence="1">Uncharacterized protein</fullName>
    </submittedName>
</protein>
<dbReference type="EMBL" id="JAGINP010000001">
    <property type="protein sequence ID" value="MBP2290417.1"/>
    <property type="molecule type" value="Genomic_DNA"/>
</dbReference>
<organism evidence="1 2">
    <name type="scientific">Azospirillum rugosum</name>
    <dbReference type="NCBI Taxonomy" id="416170"/>
    <lineage>
        <taxon>Bacteria</taxon>
        <taxon>Pseudomonadati</taxon>
        <taxon>Pseudomonadota</taxon>
        <taxon>Alphaproteobacteria</taxon>
        <taxon>Rhodospirillales</taxon>
        <taxon>Azospirillaceae</taxon>
        <taxon>Azospirillum</taxon>
    </lineage>
</organism>
<accession>A0ABS4SCX2</accession>
<comment type="caution">
    <text evidence="1">The sequence shown here is derived from an EMBL/GenBank/DDBJ whole genome shotgun (WGS) entry which is preliminary data.</text>
</comment>
<proteinExistence type="predicted"/>
<gene>
    <name evidence="1" type="ORF">J2851_000154</name>
</gene>
<dbReference type="Proteomes" id="UP000781958">
    <property type="component" value="Unassembled WGS sequence"/>
</dbReference>
<dbReference type="RefSeq" id="WP_246500331.1">
    <property type="nucleotide sequence ID" value="NZ_JAGINP010000001.1"/>
</dbReference>
<reference evidence="1 2" key="1">
    <citation type="submission" date="2021-03" db="EMBL/GenBank/DDBJ databases">
        <title>Genomic Encyclopedia of Type Strains, Phase III (KMG-III): the genomes of soil and plant-associated and newly described type strains.</title>
        <authorList>
            <person name="Whitman W."/>
        </authorList>
    </citation>
    <scope>NUCLEOTIDE SEQUENCE [LARGE SCALE GENOMIC DNA]</scope>
    <source>
        <strain evidence="1 2">IMMIB AFH-6</strain>
    </source>
</reference>
<evidence type="ECO:0000313" key="1">
    <source>
        <dbReference type="EMBL" id="MBP2290417.1"/>
    </source>
</evidence>
<name>A0ABS4SCX2_9PROT</name>
<evidence type="ECO:0000313" key="2">
    <source>
        <dbReference type="Proteomes" id="UP000781958"/>
    </source>
</evidence>
<keyword evidence="2" id="KW-1185">Reference proteome</keyword>